<organism evidence="11 12">
    <name type="scientific">Streptomyces lonarensis</name>
    <dbReference type="NCBI Taxonomy" id="700599"/>
    <lineage>
        <taxon>Bacteria</taxon>
        <taxon>Bacillati</taxon>
        <taxon>Actinomycetota</taxon>
        <taxon>Actinomycetes</taxon>
        <taxon>Kitasatosporales</taxon>
        <taxon>Streptomycetaceae</taxon>
        <taxon>Streptomyces</taxon>
    </lineage>
</organism>
<evidence type="ECO:0000256" key="8">
    <source>
        <dbReference type="SAM" id="MobiDB-lite"/>
    </source>
</evidence>
<keyword evidence="3" id="KW-1003">Cell membrane</keyword>
<feature type="transmembrane region" description="Helical" evidence="9">
    <location>
        <begin position="84"/>
        <end position="103"/>
    </location>
</feature>
<feature type="domain" description="Major facilitator superfamily (MFS) profile" evidence="10">
    <location>
        <begin position="46"/>
        <end position="491"/>
    </location>
</feature>
<sequence>MSPKVIDQSLTARAVRAPPADQGDTVNTAPPPSPAPPPTTGLPVRVLAVTGAATFMAALDNLVVTTALPVIRDDLGGSLTDLEWIVNAYTLPFACLLLLAAALGDRYGRRRVFTAGLIVFTAASAWAALAGGTGMLIAARAAQGAGAAVLLPLSLTLLAAAVPAERRGAAFGVWGAVNGVAVAAGPLVGGVVTEHLSWQWIFWLNVPVGLLLLPLVRAGLSESFGRRNPLDLGGTVLAGTGVLGVVLGIVRGHEHGWSTPGSWASLATGVVLLAAFLRWETRVAHPVLPLRLFRSRTFSALNGAGLLMFLGMFGSIFLLAQFFQIVQGHTPTEAGLRVLPWTAMPVLVAPLAGILTDRVGGRPVIGGGMLLMAAGLALFALQVAPGVPYAALVPALVLSGLGMTLFFAPSGAVIMGSVPAPDQGVASGVANSLREVGGALGIALLASVFAVRGGYADGQQFVDGLVPALWLAAVALLVAAALVLCLADRGPGSGTGTGPGTGTGTAGTGTADTAGAGRSTAPAAVESPAAGPSASSSSILTRSTTCRSGSALNRLCR</sequence>
<evidence type="ECO:0000256" key="1">
    <source>
        <dbReference type="ARBA" id="ARBA00004651"/>
    </source>
</evidence>
<feature type="region of interest" description="Disordered" evidence="8">
    <location>
        <begin position="493"/>
        <end position="542"/>
    </location>
</feature>
<dbReference type="InterPro" id="IPR036259">
    <property type="entry name" value="MFS_trans_sf"/>
</dbReference>
<dbReference type="InterPro" id="IPR004638">
    <property type="entry name" value="EmrB-like"/>
</dbReference>
<feature type="transmembrane region" description="Helical" evidence="9">
    <location>
        <begin position="467"/>
        <end position="487"/>
    </location>
</feature>
<proteinExistence type="predicted"/>
<dbReference type="Pfam" id="PF07690">
    <property type="entry name" value="MFS_1"/>
    <property type="match status" value="1"/>
</dbReference>
<feature type="compositionally biased region" description="Low complexity" evidence="8">
    <location>
        <begin position="508"/>
        <end position="542"/>
    </location>
</feature>
<feature type="transmembrane region" description="Helical" evidence="9">
    <location>
        <begin position="262"/>
        <end position="279"/>
    </location>
</feature>
<keyword evidence="2" id="KW-0813">Transport</keyword>
<dbReference type="Gene3D" id="1.20.1250.20">
    <property type="entry name" value="MFS general substrate transporter like domains"/>
    <property type="match status" value="1"/>
</dbReference>
<evidence type="ECO:0000256" key="2">
    <source>
        <dbReference type="ARBA" id="ARBA00022448"/>
    </source>
</evidence>
<feature type="transmembrane region" description="Helical" evidence="9">
    <location>
        <begin position="200"/>
        <end position="220"/>
    </location>
</feature>
<evidence type="ECO:0000256" key="3">
    <source>
        <dbReference type="ARBA" id="ARBA00022475"/>
    </source>
</evidence>
<dbReference type="Gene3D" id="1.20.1720.10">
    <property type="entry name" value="Multidrug resistance protein D"/>
    <property type="match status" value="1"/>
</dbReference>
<evidence type="ECO:0000313" key="12">
    <source>
        <dbReference type="Proteomes" id="UP000578686"/>
    </source>
</evidence>
<dbReference type="PROSITE" id="PS50850">
    <property type="entry name" value="MFS"/>
    <property type="match status" value="1"/>
</dbReference>
<evidence type="ECO:0000313" key="11">
    <source>
        <dbReference type="EMBL" id="NJQ07409.1"/>
    </source>
</evidence>
<dbReference type="SUPFAM" id="SSF103473">
    <property type="entry name" value="MFS general substrate transporter"/>
    <property type="match status" value="1"/>
</dbReference>
<dbReference type="InterPro" id="IPR011701">
    <property type="entry name" value="MFS"/>
</dbReference>
<evidence type="ECO:0000256" key="5">
    <source>
        <dbReference type="ARBA" id="ARBA00022989"/>
    </source>
</evidence>
<gene>
    <name evidence="11" type="ORF">HCN56_17895</name>
</gene>
<feature type="transmembrane region" description="Helical" evidence="9">
    <location>
        <begin position="169"/>
        <end position="188"/>
    </location>
</feature>
<feature type="transmembrane region" description="Helical" evidence="9">
    <location>
        <begin position="115"/>
        <end position="138"/>
    </location>
</feature>
<dbReference type="PANTHER" id="PTHR42718:SF42">
    <property type="entry name" value="EXPORT PROTEIN"/>
    <property type="match status" value="1"/>
</dbReference>
<keyword evidence="6 9" id="KW-0472">Membrane</keyword>
<keyword evidence="4 9" id="KW-0812">Transmembrane</keyword>
<feature type="transmembrane region" description="Helical" evidence="9">
    <location>
        <begin position="144"/>
        <end position="162"/>
    </location>
</feature>
<dbReference type="GO" id="GO:0022857">
    <property type="term" value="F:transmembrane transporter activity"/>
    <property type="evidence" value="ECO:0007669"/>
    <property type="project" value="InterPro"/>
</dbReference>
<feature type="transmembrane region" description="Helical" evidence="9">
    <location>
        <begin position="300"/>
        <end position="326"/>
    </location>
</feature>
<feature type="transmembrane region" description="Helical" evidence="9">
    <location>
        <begin position="389"/>
        <end position="415"/>
    </location>
</feature>
<feature type="region of interest" description="Disordered" evidence="8">
    <location>
        <begin position="1"/>
        <end position="41"/>
    </location>
</feature>
<evidence type="ECO:0000256" key="9">
    <source>
        <dbReference type="SAM" id="Phobius"/>
    </source>
</evidence>
<dbReference type="AlphaFoldDB" id="A0A7X6I0M1"/>
<keyword evidence="5 9" id="KW-1133">Transmembrane helix</keyword>
<name>A0A7X6I0M1_9ACTN</name>
<feature type="transmembrane region" description="Helical" evidence="9">
    <location>
        <begin position="46"/>
        <end position="64"/>
    </location>
</feature>
<feature type="transmembrane region" description="Helical" evidence="9">
    <location>
        <begin position="436"/>
        <end position="455"/>
    </location>
</feature>
<dbReference type="PANTHER" id="PTHR42718">
    <property type="entry name" value="MAJOR FACILITATOR SUPERFAMILY MULTIDRUG TRANSPORTER MFSC"/>
    <property type="match status" value="1"/>
</dbReference>
<keyword evidence="12" id="KW-1185">Reference proteome</keyword>
<dbReference type="Proteomes" id="UP000578686">
    <property type="component" value="Unassembled WGS sequence"/>
</dbReference>
<dbReference type="InterPro" id="IPR020846">
    <property type="entry name" value="MFS_dom"/>
</dbReference>
<dbReference type="NCBIfam" id="TIGR00711">
    <property type="entry name" value="efflux_EmrB"/>
    <property type="match status" value="1"/>
</dbReference>
<feature type="compositionally biased region" description="Pro residues" evidence="8">
    <location>
        <begin position="29"/>
        <end position="40"/>
    </location>
</feature>
<feature type="transmembrane region" description="Helical" evidence="9">
    <location>
        <begin position="363"/>
        <end position="383"/>
    </location>
</feature>
<dbReference type="GO" id="GO:0046677">
    <property type="term" value="P:response to antibiotic"/>
    <property type="evidence" value="ECO:0007669"/>
    <property type="project" value="UniProtKB-KW"/>
</dbReference>
<comment type="caution">
    <text evidence="11">The sequence shown here is derived from an EMBL/GenBank/DDBJ whole genome shotgun (WGS) entry which is preliminary data.</text>
</comment>
<reference evidence="11 12" key="1">
    <citation type="submission" date="2020-03" db="EMBL/GenBank/DDBJ databases">
        <title>Draft genome of Streptomyces sp. ventii, isolated from the Axial Seamount in the Pacific Ocean, and resequencing of the two type strains Streptomyces lonarensis strain NCL 716 and Streptomyces bohaiensis strain 11A07.</title>
        <authorList>
            <person name="Loughran R.M."/>
            <person name="Pfannmuller K.M."/>
            <person name="Wasson B.J."/>
            <person name="Deadmond M.C."/>
            <person name="Paddock B.E."/>
            <person name="Koyack M.J."/>
            <person name="Gallegos D.A."/>
            <person name="Mitchell E.A."/>
            <person name="Ushijima B."/>
            <person name="Saw J.H."/>
            <person name="Mcphail K.L."/>
            <person name="Videau P."/>
        </authorList>
    </citation>
    <scope>NUCLEOTIDE SEQUENCE [LARGE SCALE GENOMIC DNA]</scope>
    <source>
        <strain evidence="11 12">NCL716</strain>
    </source>
</reference>
<protein>
    <submittedName>
        <fullName evidence="11">MFS transporter</fullName>
    </submittedName>
</protein>
<keyword evidence="7" id="KW-0046">Antibiotic resistance</keyword>
<evidence type="ECO:0000256" key="6">
    <source>
        <dbReference type="ARBA" id="ARBA00023136"/>
    </source>
</evidence>
<dbReference type="EMBL" id="JAAVJD010000158">
    <property type="protein sequence ID" value="NJQ07409.1"/>
    <property type="molecule type" value="Genomic_DNA"/>
</dbReference>
<evidence type="ECO:0000256" key="4">
    <source>
        <dbReference type="ARBA" id="ARBA00022692"/>
    </source>
</evidence>
<comment type="subcellular location">
    <subcellularLocation>
        <location evidence="1">Cell membrane</location>
        <topology evidence="1">Multi-pass membrane protein</topology>
    </subcellularLocation>
</comment>
<dbReference type="CDD" id="cd17321">
    <property type="entry name" value="MFS_MMR_MDR_like"/>
    <property type="match status" value="1"/>
</dbReference>
<feature type="transmembrane region" description="Helical" evidence="9">
    <location>
        <begin position="232"/>
        <end position="250"/>
    </location>
</feature>
<evidence type="ECO:0000259" key="10">
    <source>
        <dbReference type="PROSITE" id="PS50850"/>
    </source>
</evidence>
<dbReference type="PRINTS" id="PR01036">
    <property type="entry name" value="TCRTETB"/>
</dbReference>
<evidence type="ECO:0000256" key="7">
    <source>
        <dbReference type="ARBA" id="ARBA00023251"/>
    </source>
</evidence>
<dbReference type="GO" id="GO:0005886">
    <property type="term" value="C:plasma membrane"/>
    <property type="evidence" value="ECO:0007669"/>
    <property type="project" value="UniProtKB-SubCell"/>
</dbReference>
<feature type="compositionally biased region" description="Gly residues" evidence="8">
    <location>
        <begin position="493"/>
        <end position="507"/>
    </location>
</feature>
<accession>A0A7X6I0M1</accession>
<feature type="transmembrane region" description="Helical" evidence="9">
    <location>
        <begin position="338"/>
        <end position="356"/>
    </location>
</feature>